<sequence>MDSDRRIYSEDILRVLTTNVKIELLNREDNTSDEDTAYIKDPDGRQVSTTKNDKKDKDQKPKGPTDVEMHRNNIRVILECTNATPIRCHGGIGYQCCFCPEQHPDPADLKTHTIEKHDSKTKQAFMKGKTMSEFFVKLDITALCCKLCGAEIDALEPLMAHLSEIHGKKLYTDIRSHILPFKFNDETLRCIFCPNDFNTFKVLQGHMNVHFRNFICETCDSGFVTRNMRRNHMKTHDTGSFICSFCPKVYDTLLKQRAHEKQVHRHPKMNLCPYCNERFRDFTQKVRHLKEAHGVQKESPKCKACDRSFETMAALSVHIKRDHLIQRPHKCSECDMSFYVKAQLRNHFVIHSGTREFACSVCLKTFGRKKTLSDHMRIHTDDRRHKCKHCGMAFVQKSSLRSHVRTNHSEIHQE</sequence>
<accession>A0ACC0JSF3</accession>
<evidence type="ECO:0000313" key="1">
    <source>
        <dbReference type="EMBL" id="KAI8427106.1"/>
    </source>
</evidence>
<keyword evidence="2" id="KW-1185">Reference proteome</keyword>
<evidence type="ECO:0000313" key="2">
    <source>
        <dbReference type="Proteomes" id="UP001064048"/>
    </source>
</evidence>
<reference evidence="1 2" key="1">
    <citation type="journal article" date="2022" name="Genome Biol. Evol.">
        <title>The Spruce Budworm Genome: Reconstructing the Evolutionary History of Antifreeze Proteins.</title>
        <authorList>
            <person name="Beliveau C."/>
            <person name="Gagne P."/>
            <person name="Picq S."/>
            <person name="Vernygora O."/>
            <person name="Keeling C.I."/>
            <person name="Pinkney K."/>
            <person name="Doucet D."/>
            <person name="Wen F."/>
            <person name="Johnston J.S."/>
            <person name="Maaroufi H."/>
            <person name="Boyle B."/>
            <person name="Laroche J."/>
            <person name="Dewar K."/>
            <person name="Juretic N."/>
            <person name="Blackburn G."/>
            <person name="Nisole A."/>
            <person name="Brunet B."/>
            <person name="Brandao M."/>
            <person name="Lumley L."/>
            <person name="Duan J."/>
            <person name="Quan G."/>
            <person name="Lucarotti C.J."/>
            <person name="Roe A.D."/>
            <person name="Sperling F.A.H."/>
            <person name="Levesque R.C."/>
            <person name="Cusson M."/>
        </authorList>
    </citation>
    <scope>NUCLEOTIDE SEQUENCE [LARGE SCALE GENOMIC DNA]</scope>
    <source>
        <strain evidence="1">Glfc:IPQL:Cfum</strain>
    </source>
</reference>
<dbReference type="Proteomes" id="UP001064048">
    <property type="component" value="Chromosome 26"/>
</dbReference>
<name>A0ACC0JSF3_CHOFU</name>
<proteinExistence type="predicted"/>
<protein>
    <submittedName>
        <fullName evidence="1">Uncharacterized protein</fullName>
    </submittedName>
</protein>
<dbReference type="EMBL" id="CM046126">
    <property type="protein sequence ID" value="KAI8427106.1"/>
    <property type="molecule type" value="Genomic_DNA"/>
</dbReference>
<gene>
    <name evidence="1" type="ORF">MSG28_014734</name>
</gene>
<comment type="caution">
    <text evidence="1">The sequence shown here is derived from an EMBL/GenBank/DDBJ whole genome shotgun (WGS) entry which is preliminary data.</text>
</comment>
<organism evidence="1 2">
    <name type="scientific">Choristoneura fumiferana</name>
    <name type="common">Spruce budworm moth</name>
    <name type="synonym">Archips fumiferana</name>
    <dbReference type="NCBI Taxonomy" id="7141"/>
    <lineage>
        <taxon>Eukaryota</taxon>
        <taxon>Metazoa</taxon>
        <taxon>Ecdysozoa</taxon>
        <taxon>Arthropoda</taxon>
        <taxon>Hexapoda</taxon>
        <taxon>Insecta</taxon>
        <taxon>Pterygota</taxon>
        <taxon>Neoptera</taxon>
        <taxon>Endopterygota</taxon>
        <taxon>Lepidoptera</taxon>
        <taxon>Glossata</taxon>
        <taxon>Ditrysia</taxon>
        <taxon>Tortricoidea</taxon>
        <taxon>Tortricidae</taxon>
        <taxon>Tortricinae</taxon>
        <taxon>Choristoneura</taxon>
    </lineage>
</organism>